<dbReference type="AlphaFoldDB" id="A0A2W4W116"/>
<comment type="caution">
    <text evidence="1">The sequence shown here is derived from an EMBL/GenBank/DDBJ whole genome shotgun (WGS) entry which is preliminary data.</text>
</comment>
<accession>A0A2W4W116</accession>
<organism evidence="1 2">
    <name type="scientific">Shackletoniella antarctica</name>
    <dbReference type="NCBI Taxonomy" id="268115"/>
    <lineage>
        <taxon>Bacteria</taxon>
        <taxon>Bacillati</taxon>
        <taxon>Cyanobacteriota</taxon>
        <taxon>Cyanophyceae</taxon>
        <taxon>Oculatellales</taxon>
        <taxon>Oculatellaceae</taxon>
        <taxon>Shackletoniella</taxon>
    </lineage>
</organism>
<dbReference type="EMBL" id="QBMN01000160">
    <property type="protein sequence ID" value="PZO35739.1"/>
    <property type="molecule type" value="Genomic_DNA"/>
</dbReference>
<protein>
    <submittedName>
        <fullName evidence="1">Uncharacterized protein</fullName>
    </submittedName>
</protein>
<reference evidence="1 2" key="2">
    <citation type="submission" date="2018-06" db="EMBL/GenBank/DDBJ databases">
        <title>Metagenomic assembly of (sub)arctic Cyanobacteria and their associated microbiome from non-axenic cultures.</title>
        <authorList>
            <person name="Baurain D."/>
        </authorList>
    </citation>
    <scope>NUCLEOTIDE SEQUENCE [LARGE SCALE GENOMIC DNA]</scope>
    <source>
        <strain evidence="1">ULC041bin1</strain>
    </source>
</reference>
<proteinExistence type="predicted"/>
<evidence type="ECO:0000313" key="1">
    <source>
        <dbReference type="EMBL" id="PZO35739.1"/>
    </source>
</evidence>
<reference evidence="2" key="1">
    <citation type="submission" date="2018-04" db="EMBL/GenBank/DDBJ databases">
        <authorList>
            <person name="Cornet L."/>
        </authorList>
    </citation>
    <scope>NUCLEOTIDE SEQUENCE [LARGE SCALE GENOMIC DNA]</scope>
</reference>
<sequence length="114" mass="13204">MSYSFDIIGIAPVLQFFNHQQRVEAKRDRAQAFLGSYCCTLDAFIAATEAIHHRPDWDWDAIAGTIIAFWLNQENDIRHWKQQFADAEGSQNLIVARVVNYNSLRHEFETLFDG</sequence>
<gene>
    <name evidence="1" type="ORF">DCF17_18280</name>
</gene>
<name>A0A2W4W116_9CYAN</name>
<dbReference type="Proteomes" id="UP000249081">
    <property type="component" value="Unassembled WGS sequence"/>
</dbReference>
<evidence type="ECO:0000313" key="2">
    <source>
        <dbReference type="Proteomes" id="UP000249081"/>
    </source>
</evidence>